<gene>
    <name evidence="6" type="ORF">CDO51_06870</name>
</gene>
<comment type="caution">
    <text evidence="6">The sequence shown here is derived from an EMBL/GenBank/DDBJ whole genome shotgun (WGS) entry which is preliminary data.</text>
</comment>
<keyword evidence="2" id="KW-0238">DNA-binding</keyword>
<dbReference type="InterPro" id="IPR012318">
    <property type="entry name" value="HTH_CRP"/>
</dbReference>
<dbReference type="GO" id="GO:0005829">
    <property type="term" value="C:cytosol"/>
    <property type="evidence" value="ECO:0007669"/>
    <property type="project" value="TreeGrafter"/>
</dbReference>
<feature type="domain" description="Cyclic nucleotide-binding" evidence="4">
    <location>
        <begin position="1"/>
        <end position="117"/>
    </location>
</feature>
<dbReference type="EMBL" id="NIQC01000012">
    <property type="protein sequence ID" value="OWZ83810.1"/>
    <property type="molecule type" value="Genomic_DNA"/>
</dbReference>
<dbReference type="Pfam" id="PF13545">
    <property type="entry name" value="HTH_Crp_2"/>
    <property type="match status" value="1"/>
</dbReference>
<dbReference type="InterPro" id="IPR000595">
    <property type="entry name" value="cNMP-bd_dom"/>
</dbReference>
<dbReference type="Pfam" id="PF00027">
    <property type="entry name" value="cNMP_binding"/>
    <property type="match status" value="1"/>
</dbReference>
<keyword evidence="3" id="KW-0804">Transcription</keyword>
<dbReference type="SUPFAM" id="SSF46785">
    <property type="entry name" value="Winged helix' DNA-binding domain"/>
    <property type="match status" value="1"/>
</dbReference>
<dbReference type="Proteomes" id="UP000214588">
    <property type="component" value="Unassembled WGS sequence"/>
</dbReference>
<dbReference type="InterPro" id="IPR014710">
    <property type="entry name" value="RmlC-like_jellyroll"/>
</dbReference>
<dbReference type="GO" id="GO:0003700">
    <property type="term" value="F:DNA-binding transcription factor activity"/>
    <property type="evidence" value="ECO:0007669"/>
    <property type="project" value="TreeGrafter"/>
</dbReference>
<dbReference type="SMART" id="SM00419">
    <property type="entry name" value="HTH_CRP"/>
    <property type="match status" value="1"/>
</dbReference>
<evidence type="ECO:0000256" key="1">
    <source>
        <dbReference type="ARBA" id="ARBA00023015"/>
    </source>
</evidence>
<proteinExistence type="predicted"/>
<dbReference type="PANTHER" id="PTHR24567:SF74">
    <property type="entry name" value="HTH-TYPE TRANSCRIPTIONAL REGULATOR ARCR"/>
    <property type="match status" value="1"/>
</dbReference>
<sequence length="213" mass="23888">MSISELKKFAGLASLREFSQGSFIFYQGEPAEAMFYVKKGKVKIAKDSYDGREQILHIMKSGNIFGEVVLFDDGPYPATAEVMEDTIVGVITKERFDEYLVGNPHVALKMMRLLGKRLRKAQARVADLALKDTYFRTVSMLFNLVKEEDCAFCENNTEVLISATHQELASMVGTSRESITRVLSSLKNEGIVKTDKGYISVIAPEKLKEKVIE</sequence>
<name>A0A226C0B2_9FIRM</name>
<evidence type="ECO:0000256" key="3">
    <source>
        <dbReference type="ARBA" id="ARBA00023163"/>
    </source>
</evidence>
<dbReference type="AlphaFoldDB" id="A0A226C0B2"/>
<evidence type="ECO:0000259" key="4">
    <source>
        <dbReference type="PROSITE" id="PS50042"/>
    </source>
</evidence>
<evidence type="ECO:0000259" key="5">
    <source>
        <dbReference type="PROSITE" id="PS51063"/>
    </source>
</evidence>
<dbReference type="PROSITE" id="PS51063">
    <property type="entry name" value="HTH_CRP_2"/>
    <property type="match status" value="1"/>
</dbReference>
<dbReference type="SUPFAM" id="SSF51206">
    <property type="entry name" value="cAMP-binding domain-like"/>
    <property type="match status" value="1"/>
</dbReference>
<accession>A0A226C0B2</accession>
<keyword evidence="7" id="KW-1185">Reference proteome</keyword>
<dbReference type="Gene3D" id="2.60.120.10">
    <property type="entry name" value="Jelly Rolls"/>
    <property type="match status" value="1"/>
</dbReference>
<dbReference type="InterPro" id="IPR036390">
    <property type="entry name" value="WH_DNA-bd_sf"/>
</dbReference>
<dbReference type="PRINTS" id="PR00034">
    <property type="entry name" value="HTHCRP"/>
</dbReference>
<evidence type="ECO:0000256" key="2">
    <source>
        <dbReference type="ARBA" id="ARBA00023125"/>
    </source>
</evidence>
<dbReference type="PANTHER" id="PTHR24567">
    <property type="entry name" value="CRP FAMILY TRANSCRIPTIONAL REGULATORY PROTEIN"/>
    <property type="match status" value="1"/>
</dbReference>
<dbReference type="RefSeq" id="WP_089023560.1">
    <property type="nucleotide sequence ID" value="NZ_NIQC01000012.1"/>
</dbReference>
<dbReference type="OrthoDB" id="9798104at2"/>
<organism evidence="6 7">
    <name type="scientific">Natranaerobius trueperi</name>
    <dbReference type="NCBI Taxonomy" id="759412"/>
    <lineage>
        <taxon>Bacteria</taxon>
        <taxon>Bacillati</taxon>
        <taxon>Bacillota</taxon>
        <taxon>Clostridia</taxon>
        <taxon>Natranaerobiales</taxon>
        <taxon>Natranaerobiaceae</taxon>
        <taxon>Natranaerobius</taxon>
    </lineage>
</organism>
<dbReference type="SMART" id="SM00100">
    <property type="entry name" value="cNMP"/>
    <property type="match status" value="1"/>
</dbReference>
<keyword evidence="1" id="KW-0805">Transcription regulation</keyword>
<protein>
    <submittedName>
        <fullName evidence="6">cAMP-binding protein</fullName>
    </submittedName>
</protein>
<evidence type="ECO:0000313" key="6">
    <source>
        <dbReference type="EMBL" id="OWZ83810.1"/>
    </source>
</evidence>
<evidence type="ECO:0000313" key="7">
    <source>
        <dbReference type="Proteomes" id="UP000214588"/>
    </source>
</evidence>
<dbReference type="CDD" id="cd00038">
    <property type="entry name" value="CAP_ED"/>
    <property type="match status" value="1"/>
</dbReference>
<dbReference type="InterPro" id="IPR018490">
    <property type="entry name" value="cNMP-bd_dom_sf"/>
</dbReference>
<dbReference type="InterPro" id="IPR050397">
    <property type="entry name" value="Env_Response_Regulators"/>
</dbReference>
<dbReference type="PROSITE" id="PS50042">
    <property type="entry name" value="CNMP_BINDING_3"/>
    <property type="match status" value="1"/>
</dbReference>
<feature type="domain" description="HTH crp-type" evidence="5">
    <location>
        <begin position="131"/>
        <end position="205"/>
    </location>
</feature>
<reference evidence="6 7" key="1">
    <citation type="submission" date="2017-06" db="EMBL/GenBank/DDBJ databases">
        <title>Draft Genome Sequence of Natranaerobius trueperi halophilic, alkalithermophilic bacteria from soda lakes.</title>
        <authorList>
            <person name="Zhao B."/>
        </authorList>
    </citation>
    <scope>NUCLEOTIDE SEQUENCE [LARGE SCALE GENOMIC DNA]</scope>
    <source>
        <strain evidence="6 7">DSM 18760</strain>
    </source>
</reference>
<dbReference type="GO" id="GO:0003677">
    <property type="term" value="F:DNA binding"/>
    <property type="evidence" value="ECO:0007669"/>
    <property type="project" value="UniProtKB-KW"/>
</dbReference>